<evidence type="ECO:0000313" key="2">
    <source>
        <dbReference type="Proteomes" id="UP000178583"/>
    </source>
</evidence>
<dbReference type="Proteomes" id="UP000178583">
    <property type="component" value="Unassembled WGS sequence"/>
</dbReference>
<comment type="caution">
    <text evidence="1">The sequence shown here is derived from an EMBL/GenBank/DDBJ whole genome shotgun (WGS) entry which is preliminary data.</text>
</comment>
<reference evidence="1 2" key="1">
    <citation type="journal article" date="2016" name="Nat. Commun.">
        <title>Thousands of microbial genomes shed light on interconnected biogeochemical processes in an aquifer system.</title>
        <authorList>
            <person name="Anantharaman K."/>
            <person name="Brown C.T."/>
            <person name="Hug L.A."/>
            <person name="Sharon I."/>
            <person name="Castelle C.J."/>
            <person name="Probst A.J."/>
            <person name="Thomas B.C."/>
            <person name="Singh A."/>
            <person name="Wilkins M.J."/>
            <person name="Karaoz U."/>
            <person name="Brodie E.L."/>
            <person name="Williams K.H."/>
            <person name="Hubbard S.S."/>
            <person name="Banfield J.F."/>
        </authorList>
    </citation>
    <scope>NUCLEOTIDE SEQUENCE [LARGE SCALE GENOMIC DNA]</scope>
</reference>
<evidence type="ECO:0000313" key="1">
    <source>
        <dbReference type="EMBL" id="OGD65597.1"/>
    </source>
</evidence>
<protein>
    <submittedName>
        <fullName evidence="1">Uncharacterized protein</fullName>
    </submittedName>
</protein>
<accession>A0A1F5EDR9</accession>
<dbReference type="AlphaFoldDB" id="A0A1F5EDR9"/>
<organism evidence="1 2">
    <name type="scientific">Candidatus Berkelbacteria bacterium RIFOXYA2_FULL_43_10</name>
    <dbReference type="NCBI Taxonomy" id="1797472"/>
    <lineage>
        <taxon>Bacteria</taxon>
        <taxon>Candidatus Berkelbacteria</taxon>
    </lineage>
</organism>
<dbReference type="EMBL" id="MEZY01000009">
    <property type="protein sequence ID" value="OGD65597.1"/>
    <property type="molecule type" value="Genomic_DNA"/>
</dbReference>
<sequence>MRELIGATDREQFLRDKRERGGELNWVVFTPTEAQPRPSESSIALCRKYGTAVTMTAEFDLATVPLWK</sequence>
<proteinExistence type="predicted"/>
<name>A0A1F5EDR9_9BACT</name>
<gene>
    <name evidence="1" type="ORF">A2215_03205</name>
</gene>